<dbReference type="PANTHER" id="PTHR16830">
    <property type="entry name" value="SH2 CONTAINING ADAPTOR PRAM-1 RELATED"/>
    <property type="match status" value="1"/>
</dbReference>
<dbReference type="GO" id="GO:0072659">
    <property type="term" value="P:protein localization to plasma membrane"/>
    <property type="evidence" value="ECO:0007669"/>
    <property type="project" value="TreeGrafter"/>
</dbReference>
<sequence>MRARFQAGGASTEDTSSTSLGRPKQPVQSTLSGPTAQRKPVSGSLSGGLPPKPSTLKATPSSKNDTDITEPNKIKAMANRFGPSQDESLSPNKAVITNKLQSTLKPTFPQTPDAKGYAQKSPLNKPSSEIKPVLPKPPGVPTSKPSWMKEDTNGVTASNTTTNQPILPNLQQKPISNVRKMWQQSEDQGDANAETANKPPPQVNVSSKPTSNFKSAQNMFNKEKDMSESTESSMASKRPFAASSTFPPPAPPASKKPSIKKPTKFPPQANGTNDEAGPKRNPLPNSLALGPAPAKPNRPPKVELEHFKHGAEASENGKNMFIRGILSDLLTFYWVCDLNREEAEKQEKKKEDKEEKRRLEAAKKEQKERERKEQDAKKKFKLVGPLEVIQKGKALLDCRGGKVDLATKQGDHLDIIRVQGNPEGKWLARSQDGSCMFPIKSFLFPFSLSMKGRNKAEDTDPKKQKKFEKEEKDFRKKFKYEGEIKVLNQVNIIPTLSQKKWSGKDLPVKAGEKLDVIDKAHDDKWICRNEDGKRKYFF</sequence>
<reference evidence="4" key="2">
    <citation type="submission" date="2025-08" db="UniProtKB">
        <authorList>
            <consortium name="Ensembl"/>
        </authorList>
    </citation>
    <scope>IDENTIFICATION</scope>
</reference>
<dbReference type="GO" id="GO:0050852">
    <property type="term" value="P:T cell receptor signaling pathway"/>
    <property type="evidence" value="ECO:0007669"/>
    <property type="project" value="TreeGrafter"/>
</dbReference>
<dbReference type="Pfam" id="PF14603">
    <property type="entry name" value="hSH3"/>
    <property type="match status" value="1"/>
</dbReference>
<evidence type="ECO:0000259" key="3">
    <source>
        <dbReference type="Pfam" id="PF14603"/>
    </source>
</evidence>
<keyword evidence="1" id="KW-0597">Phosphoprotein</keyword>
<name>A0A8C6LIT3_NOTFU</name>
<feature type="compositionally biased region" description="Basic and acidic residues" evidence="2">
    <location>
        <begin position="64"/>
        <end position="73"/>
    </location>
</feature>
<feature type="compositionally biased region" description="Polar residues" evidence="2">
    <location>
        <begin position="12"/>
        <end position="35"/>
    </location>
</feature>
<feature type="compositionally biased region" description="Polar residues" evidence="2">
    <location>
        <begin position="153"/>
        <end position="175"/>
    </location>
</feature>
<evidence type="ECO:0000313" key="4">
    <source>
        <dbReference type="Ensembl" id="ENSNFUP00015020994.1"/>
    </source>
</evidence>
<dbReference type="GO" id="GO:0005886">
    <property type="term" value="C:plasma membrane"/>
    <property type="evidence" value="ECO:0007669"/>
    <property type="project" value="InterPro"/>
</dbReference>
<organism evidence="4 5">
    <name type="scientific">Nothobranchius furzeri</name>
    <name type="common">Turquoise killifish</name>
    <dbReference type="NCBI Taxonomy" id="105023"/>
    <lineage>
        <taxon>Eukaryota</taxon>
        <taxon>Metazoa</taxon>
        <taxon>Chordata</taxon>
        <taxon>Craniata</taxon>
        <taxon>Vertebrata</taxon>
        <taxon>Euteleostomi</taxon>
        <taxon>Actinopterygii</taxon>
        <taxon>Neopterygii</taxon>
        <taxon>Teleostei</taxon>
        <taxon>Neoteleostei</taxon>
        <taxon>Acanthomorphata</taxon>
        <taxon>Ovalentaria</taxon>
        <taxon>Atherinomorphae</taxon>
        <taxon>Cyprinodontiformes</taxon>
        <taxon>Nothobranchiidae</taxon>
        <taxon>Nothobranchius</taxon>
    </lineage>
</organism>
<reference evidence="4" key="3">
    <citation type="submission" date="2025-09" db="UniProtKB">
        <authorList>
            <consortium name="Ensembl"/>
        </authorList>
    </citation>
    <scope>IDENTIFICATION</scope>
</reference>
<evidence type="ECO:0000313" key="5">
    <source>
        <dbReference type="Proteomes" id="UP000694548"/>
    </source>
</evidence>
<keyword evidence="5" id="KW-1185">Reference proteome</keyword>
<dbReference type="InterPro" id="IPR036028">
    <property type="entry name" value="SH3-like_dom_sf"/>
</dbReference>
<feature type="region of interest" description="Disordered" evidence="2">
    <location>
        <begin position="1"/>
        <end position="311"/>
    </location>
</feature>
<reference evidence="4" key="1">
    <citation type="submission" date="2014-08" db="EMBL/GenBank/DDBJ databases">
        <authorList>
            <person name="Senf B."/>
            <person name="Petzold A."/>
            <person name="Downie B.R."/>
            <person name="Koch P."/>
            <person name="Platzer M."/>
        </authorList>
    </citation>
    <scope>NUCLEOTIDE SEQUENCE [LARGE SCALE GENOMIC DNA]</scope>
    <source>
        <strain evidence="4">GRZ</strain>
    </source>
</reference>
<dbReference type="GeneTree" id="ENSGT00530000063460"/>
<feature type="domain" description="Helically-extended SH3" evidence="3">
    <location>
        <begin position="474"/>
        <end position="536"/>
    </location>
</feature>
<feature type="compositionally biased region" description="Polar residues" evidence="2">
    <location>
        <begin position="98"/>
        <end position="110"/>
    </location>
</feature>
<dbReference type="InterPro" id="IPR029294">
    <property type="entry name" value="hSH3"/>
</dbReference>
<protein>
    <submittedName>
        <fullName evidence="4">FYN binding protein b</fullName>
    </submittedName>
</protein>
<dbReference type="PANTHER" id="PTHR16830:SF19">
    <property type="entry name" value="FYN-BINDING PROTEIN-LIKE-RELATED"/>
    <property type="match status" value="1"/>
</dbReference>
<dbReference type="SUPFAM" id="SSF50044">
    <property type="entry name" value="SH3-domain"/>
    <property type="match status" value="2"/>
</dbReference>
<feature type="compositionally biased region" description="Basic and acidic residues" evidence="2">
    <location>
        <begin position="300"/>
        <end position="311"/>
    </location>
</feature>
<accession>A0A8C6LIT3</accession>
<dbReference type="GO" id="GO:0007229">
    <property type="term" value="P:integrin-mediated signaling pathway"/>
    <property type="evidence" value="ECO:0007669"/>
    <property type="project" value="InterPro"/>
</dbReference>
<dbReference type="InterPro" id="IPR043443">
    <property type="entry name" value="FYB1/2-like"/>
</dbReference>
<dbReference type="Ensembl" id="ENSNFUT00015021988.1">
    <property type="protein sequence ID" value="ENSNFUP00015020994.1"/>
    <property type="gene ID" value="ENSNFUG00015010189.1"/>
</dbReference>
<feature type="region of interest" description="Disordered" evidence="2">
    <location>
        <begin position="343"/>
        <end position="376"/>
    </location>
</feature>
<proteinExistence type="predicted"/>
<feature type="compositionally biased region" description="Polar residues" evidence="2">
    <location>
        <begin position="203"/>
        <end position="220"/>
    </location>
</feature>
<dbReference type="Proteomes" id="UP000694548">
    <property type="component" value="Chromosome sgr02"/>
</dbReference>
<dbReference type="Gene3D" id="2.30.30.40">
    <property type="entry name" value="SH3 Domains"/>
    <property type="match status" value="2"/>
</dbReference>
<dbReference type="AlphaFoldDB" id="A0A8C6LIT3"/>
<evidence type="ECO:0000256" key="1">
    <source>
        <dbReference type="ARBA" id="ARBA00022553"/>
    </source>
</evidence>
<evidence type="ECO:0000256" key="2">
    <source>
        <dbReference type="SAM" id="MobiDB-lite"/>
    </source>
</evidence>